<reference evidence="2 3" key="1">
    <citation type="journal article" date="2017" name="PLoS Biol.">
        <title>The sea cucumber genome provides insights into morphological evolution and visceral regeneration.</title>
        <authorList>
            <person name="Zhang X."/>
            <person name="Sun L."/>
            <person name="Yuan J."/>
            <person name="Sun Y."/>
            <person name="Gao Y."/>
            <person name="Zhang L."/>
            <person name="Li S."/>
            <person name="Dai H."/>
            <person name="Hamel J.F."/>
            <person name="Liu C."/>
            <person name="Yu Y."/>
            <person name="Liu S."/>
            <person name="Lin W."/>
            <person name="Guo K."/>
            <person name="Jin S."/>
            <person name="Xu P."/>
            <person name="Storey K.B."/>
            <person name="Huan P."/>
            <person name="Zhang T."/>
            <person name="Zhou Y."/>
            <person name="Zhang J."/>
            <person name="Lin C."/>
            <person name="Li X."/>
            <person name="Xing L."/>
            <person name="Huo D."/>
            <person name="Sun M."/>
            <person name="Wang L."/>
            <person name="Mercier A."/>
            <person name="Li F."/>
            <person name="Yang H."/>
            <person name="Xiang J."/>
        </authorList>
    </citation>
    <scope>NUCLEOTIDE SEQUENCE [LARGE SCALE GENOMIC DNA]</scope>
    <source>
        <strain evidence="2">Shaxun</strain>
        <tissue evidence="2">Muscle</tissue>
    </source>
</reference>
<dbReference type="Pfam" id="PF09004">
    <property type="entry name" value="ALKBH8_N"/>
    <property type="match status" value="1"/>
</dbReference>
<protein>
    <recommendedName>
        <fullName evidence="1">Reverse transcriptase domain-containing protein</fullName>
    </recommendedName>
</protein>
<comment type="caution">
    <text evidence="2">The sequence shown here is derived from an EMBL/GenBank/DDBJ whole genome shotgun (WGS) entry which is preliminary data.</text>
</comment>
<dbReference type="InterPro" id="IPR043502">
    <property type="entry name" value="DNA/RNA_pol_sf"/>
</dbReference>
<dbReference type="GO" id="GO:0016706">
    <property type="term" value="F:2-oxoglutarate-dependent dioxygenase activity"/>
    <property type="evidence" value="ECO:0007669"/>
    <property type="project" value="InterPro"/>
</dbReference>
<sequence>MDDHQFAYRKGRNTDDALLFTLDTLYSHLEDSKSGKVSARIMFFDFSSAFNTMQPHILANVLLGSDDVPHALVRWVLDYLTNRSQFVRIGRDVVSDIMECSTGAPQGTVLAPFLFTLYTSGIRSTDLSCPLIKFADDTALVGRIKNDDDRIYREQIANFVAECDRNYLHLNVSKTKELIIDFRRANKIVPEPVVIDSKTVDRVTEYKYLGVVMDDQLKWDAHVEYVAKRLKPRMYCLRKLVSFDVNQNILSIFYNSIISSVWSYCITSWVGNINKTSKKVLDDTVKRAGRAVGKRLPMVDEVFDSRVDDKLHSVLKDIDHPLHAPLNNCIIPRSGRMRPPKAHTNRYPSSFMGQAVRIFNASFNR</sequence>
<feature type="domain" description="Reverse transcriptase" evidence="1">
    <location>
        <begin position="1"/>
        <end position="213"/>
    </location>
</feature>
<dbReference type="STRING" id="307972.A0A2G8JXW1"/>
<accession>A0A2G8JXW1</accession>
<dbReference type="GO" id="GO:0008168">
    <property type="term" value="F:methyltransferase activity"/>
    <property type="evidence" value="ECO:0007669"/>
    <property type="project" value="InterPro"/>
</dbReference>
<dbReference type="InterPro" id="IPR000477">
    <property type="entry name" value="RT_dom"/>
</dbReference>
<dbReference type="PROSITE" id="PS50878">
    <property type="entry name" value="RT_POL"/>
    <property type="match status" value="1"/>
</dbReference>
<name>A0A2G8JXW1_STIJA</name>
<dbReference type="Pfam" id="PF00078">
    <property type="entry name" value="RVT_1"/>
    <property type="match status" value="1"/>
</dbReference>
<dbReference type="PANTHER" id="PTHR33332">
    <property type="entry name" value="REVERSE TRANSCRIPTASE DOMAIN-CONTAINING PROTEIN"/>
    <property type="match status" value="1"/>
</dbReference>
<keyword evidence="3" id="KW-1185">Reference proteome</keyword>
<evidence type="ECO:0000313" key="2">
    <source>
        <dbReference type="EMBL" id="PIK40564.1"/>
    </source>
</evidence>
<organism evidence="2 3">
    <name type="scientific">Stichopus japonicus</name>
    <name type="common">Sea cucumber</name>
    <dbReference type="NCBI Taxonomy" id="307972"/>
    <lineage>
        <taxon>Eukaryota</taxon>
        <taxon>Metazoa</taxon>
        <taxon>Echinodermata</taxon>
        <taxon>Eleutherozoa</taxon>
        <taxon>Echinozoa</taxon>
        <taxon>Holothuroidea</taxon>
        <taxon>Aspidochirotacea</taxon>
        <taxon>Aspidochirotida</taxon>
        <taxon>Stichopodidae</taxon>
        <taxon>Apostichopus</taxon>
    </lineage>
</organism>
<dbReference type="SUPFAM" id="SSF56672">
    <property type="entry name" value="DNA/RNA polymerases"/>
    <property type="match status" value="1"/>
</dbReference>
<dbReference type="Proteomes" id="UP000230750">
    <property type="component" value="Unassembled WGS sequence"/>
</dbReference>
<dbReference type="EMBL" id="MRZV01001107">
    <property type="protein sequence ID" value="PIK40564.1"/>
    <property type="molecule type" value="Genomic_DNA"/>
</dbReference>
<dbReference type="InterPro" id="IPR015095">
    <property type="entry name" value="AlkB_hom8_N"/>
</dbReference>
<proteinExistence type="predicted"/>
<dbReference type="AlphaFoldDB" id="A0A2G8JXW1"/>
<evidence type="ECO:0000259" key="1">
    <source>
        <dbReference type="PROSITE" id="PS50878"/>
    </source>
</evidence>
<dbReference type="OrthoDB" id="411173at2759"/>
<evidence type="ECO:0000313" key="3">
    <source>
        <dbReference type="Proteomes" id="UP000230750"/>
    </source>
</evidence>
<gene>
    <name evidence="2" type="ORF">BSL78_22575</name>
</gene>